<feature type="transmembrane region" description="Helical" evidence="7">
    <location>
        <begin position="272"/>
        <end position="293"/>
    </location>
</feature>
<dbReference type="PANTHER" id="PTHR23513:SF9">
    <property type="entry name" value="ENTEROBACTIN EXPORTER ENTS"/>
    <property type="match status" value="1"/>
</dbReference>
<dbReference type="AlphaFoldDB" id="A0A1V9F0H6"/>
<dbReference type="InterPro" id="IPR036259">
    <property type="entry name" value="MFS_trans_sf"/>
</dbReference>
<evidence type="ECO:0000256" key="3">
    <source>
        <dbReference type="ARBA" id="ARBA00022475"/>
    </source>
</evidence>
<comment type="caution">
    <text evidence="8">The sequence shown here is derived from an EMBL/GenBank/DDBJ whole genome shotgun (WGS) entry which is preliminary data.</text>
</comment>
<comment type="subcellular location">
    <subcellularLocation>
        <location evidence="1">Cell membrane</location>
        <topology evidence="1">Multi-pass membrane protein</topology>
    </subcellularLocation>
</comment>
<dbReference type="Pfam" id="PF05977">
    <property type="entry name" value="MFS_3"/>
    <property type="match status" value="1"/>
</dbReference>
<accession>A0A1V9F0H6</accession>
<dbReference type="EMBL" id="LWBP01000216">
    <property type="protein sequence ID" value="OQP51881.1"/>
    <property type="molecule type" value="Genomic_DNA"/>
</dbReference>
<evidence type="ECO:0000256" key="2">
    <source>
        <dbReference type="ARBA" id="ARBA00022448"/>
    </source>
</evidence>
<dbReference type="InterPro" id="IPR010290">
    <property type="entry name" value="TM_effector"/>
</dbReference>
<feature type="transmembrane region" description="Helical" evidence="7">
    <location>
        <begin position="300"/>
        <end position="319"/>
    </location>
</feature>
<dbReference type="CDD" id="cd06173">
    <property type="entry name" value="MFS_MefA_like"/>
    <property type="match status" value="1"/>
</dbReference>
<keyword evidence="3" id="KW-1003">Cell membrane</keyword>
<keyword evidence="9" id="KW-1185">Reference proteome</keyword>
<gene>
    <name evidence="8" type="ORF">A4R26_29115</name>
</gene>
<feature type="transmembrane region" description="Helical" evidence="7">
    <location>
        <begin position="385"/>
        <end position="408"/>
    </location>
</feature>
<evidence type="ECO:0000256" key="6">
    <source>
        <dbReference type="ARBA" id="ARBA00023136"/>
    </source>
</evidence>
<keyword evidence="6 7" id="KW-0472">Membrane</keyword>
<keyword evidence="5 7" id="KW-1133">Transmembrane helix</keyword>
<evidence type="ECO:0000256" key="7">
    <source>
        <dbReference type="SAM" id="Phobius"/>
    </source>
</evidence>
<dbReference type="Gene3D" id="1.20.1250.20">
    <property type="entry name" value="MFS general substrate transporter like domains"/>
    <property type="match status" value="1"/>
</dbReference>
<dbReference type="PANTHER" id="PTHR23513">
    <property type="entry name" value="INTEGRAL MEMBRANE EFFLUX PROTEIN-RELATED"/>
    <property type="match status" value="1"/>
</dbReference>
<dbReference type="SUPFAM" id="SSF103473">
    <property type="entry name" value="MFS general substrate transporter"/>
    <property type="match status" value="1"/>
</dbReference>
<dbReference type="Proteomes" id="UP000192276">
    <property type="component" value="Unassembled WGS sequence"/>
</dbReference>
<name>A0A1V9F0H6_9BACT</name>
<dbReference type="STRING" id="550983.A4R26_29115"/>
<evidence type="ECO:0000313" key="9">
    <source>
        <dbReference type="Proteomes" id="UP000192276"/>
    </source>
</evidence>
<feature type="transmembrane region" description="Helical" evidence="7">
    <location>
        <begin position="30"/>
        <end position="48"/>
    </location>
</feature>
<feature type="transmembrane region" description="Helical" evidence="7">
    <location>
        <begin position="54"/>
        <end position="75"/>
    </location>
</feature>
<feature type="transmembrane region" description="Helical" evidence="7">
    <location>
        <begin position="87"/>
        <end position="106"/>
    </location>
</feature>
<protein>
    <submittedName>
        <fullName evidence="8">MFS transporter</fullName>
    </submittedName>
</protein>
<evidence type="ECO:0000256" key="1">
    <source>
        <dbReference type="ARBA" id="ARBA00004651"/>
    </source>
</evidence>
<feature type="transmembrane region" description="Helical" evidence="7">
    <location>
        <begin position="118"/>
        <end position="136"/>
    </location>
</feature>
<dbReference type="GO" id="GO:0005886">
    <property type="term" value="C:plasma membrane"/>
    <property type="evidence" value="ECO:0007669"/>
    <property type="project" value="UniProtKB-SubCell"/>
</dbReference>
<reference evidence="9" key="1">
    <citation type="submission" date="2016-04" db="EMBL/GenBank/DDBJ databases">
        <authorList>
            <person name="Chen L."/>
            <person name="Zhuang W."/>
            <person name="Wang G."/>
        </authorList>
    </citation>
    <scope>NUCLEOTIDE SEQUENCE [LARGE SCALE GENOMIC DNA]</scope>
    <source>
        <strain evidence="9">208</strain>
    </source>
</reference>
<feature type="transmembrane region" description="Helical" evidence="7">
    <location>
        <begin position="182"/>
        <end position="204"/>
    </location>
</feature>
<proteinExistence type="predicted"/>
<keyword evidence="4 7" id="KW-0812">Transmembrane</keyword>
<evidence type="ECO:0000313" key="8">
    <source>
        <dbReference type="EMBL" id="OQP51881.1"/>
    </source>
</evidence>
<dbReference type="RefSeq" id="WP_081169842.1">
    <property type="nucleotide sequence ID" value="NZ_LWBP01000216.1"/>
</dbReference>
<dbReference type="OrthoDB" id="7283966at2"/>
<keyword evidence="2" id="KW-0813">Transport</keyword>
<evidence type="ECO:0000256" key="4">
    <source>
        <dbReference type="ARBA" id="ARBA00022692"/>
    </source>
</evidence>
<feature type="transmembrane region" description="Helical" evidence="7">
    <location>
        <begin position="237"/>
        <end position="260"/>
    </location>
</feature>
<sequence>MSTDPGSNDLSSPFVSVRIKEFRLYIIQRFFFVMAMRMIGTVVGWKMYEITRNPLAIAFIGLSEAIPAISLALYSGHVVDKSDKRTLLFRTILLYFTSSAALMFITLHNTEISLGKNFVQYALYIVIFCTGIIRAFSGPATSSILAQLVPKIMLPNAVTWSSSTWLSASVLGHASAGFLVAYVGYTGTFVFILSYIAIAAFSVFQIERKPIVHSNRGQATWESVKDGLRYVFSTKELLGAITLDMFAVLFGGAVAMLPFFAGDILHVGPIGFGWLNAAADIGSFAVILTLTFYPLRKKQGLILLFVVAGFGVSIITFGLSQLYFLSFIALLLSGVMDGISVVVRGTILQLKTPDNMRGRVSSVNSMFINSSNEIGYFESGVAAKLMGVVPSVVFGGAMTLLVVAVMWFKAPSLRKFEY</sequence>
<feature type="transmembrane region" description="Helical" evidence="7">
    <location>
        <begin position="325"/>
        <end position="347"/>
    </location>
</feature>
<organism evidence="8 9">
    <name type="scientific">Niastella populi</name>
    <dbReference type="NCBI Taxonomy" id="550983"/>
    <lineage>
        <taxon>Bacteria</taxon>
        <taxon>Pseudomonadati</taxon>
        <taxon>Bacteroidota</taxon>
        <taxon>Chitinophagia</taxon>
        <taxon>Chitinophagales</taxon>
        <taxon>Chitinophagaceae</taxon>
        <taxon>Niastella</taxon>
    </lineage>
</organism>
<evidence type="ECO:0000256" key="5">
    <source>
        <dbReference type="ARBA" id="ARBA00022989"/>
    </source>
</evidence>